<accession>A0A9X3YFI5</accession>
<name>A0A9X3YFI5_9GAMM</name>
<dbReference type="Pfam" id="PF01674">
    <property type="entry name" value="Lipase_2"/>
    <property type="match status" value="1"/>
</dbReference>
<dbReference type="InterPro" id="IPR002918">
    <property type="entry name" value="Lipase_EstA/Esterase_EstB"/>
</dbReference>
<proteinExistence type="predicted"/>
<dbReference type="Proteomes" id="UP001139971">
    <property type="component" value="Unassembled WGS sequence"/>
</dbReference>
<keyword evidence="3" id="KW-1185">Reference proteome</keyword>
<comment type="caution">
    <text evidence="2">The sequence shown here is derived from an EMBL/GenBank/DDBJ whole genome shotgun (WGS) entry which is preliminary data.</text>
</comment>
<keyword evidence="1" id="KW-0732">Signal</keyword>
<dbReference type="PANTHER" id="PTHR32015:SF1">
    <property type="entry name" value="LIPASE"/>
    <property type="match status" value="1"/>
</dbReference>
<dbReference type="GO" id="GO:0016042">
    <property type="term" value="P:lipid catabolic process"/>
    <property type="evidence" value="ECO:0007669"/>
    <property type="project" value="InterPro"/>
</dbReference>
<reference evidence="2" key="1">
    <citation type="submission" date="2023-02" db="EMBL/GenBank/DDBJ databases">
        <title>Tahibacter soli sp. nov. isolated from soil.</title>
        <authorList>
            <person name="Baek J.H."/>
            <person name="Lee J.K."/>
            <person name="Choi D.G."/>
            <person name="Jeon C.O."/>
        </authorList>
    </citation>
    <scope>NUCLEOTIDE SEQUENCE</scope>
    <source>
        <strain evidence="2">BL</strain>
    </source>
</reference>
<dbReference type="EMBL" id="JAOVZO020000001">
    <property type="protein sequence ID" value="MDC8011004.1"/>
    <property type="molecule type" value="Genomic_DNA"/>
</dbReference>
<organism evidence="2 3">
    <name type="scientific">Tahibacter soli</name>
    <dbReference type="NCBI Taxonomy" id="2983605"/>
    <lineage>
        <taxon>Bacteria</taxon>
        <taxon>Pseudomonadati</taxon>
        <taxon>Pseudomonadota</taxon>
        <taxon>Gammaproteobacteria</taxon>
        <taxon>Lysobacterales</taxon>
        <taxon>Rhodanobacteraceae</taxon>
        <taxon>Tahibacter</taxon>
    </lineage>
</organism>
<dbReference type="RefSeq" id="WP_263544424.1">
    <property type="nucleotide sequence ID" value="NZ_JAOVZO020000001.1"/>
</dbReference>
<dbReference type="Gene3D" id="3.40.50.1820">
    <property type="entry name" value="alpha/beta hydrolase"/>
    <property type="match status" value="1"/>
</dbReference>
<evidence type="ECO:0000313" key="2">
    <source>
        <dbReference type="EMBL" id="MDC8011004.1"/>
    </source>
</evidence>
<sequence length="232" mass="24515">MHPFARFAGIVALALASLGAAHAACVDNVVLVHGNSGYPDDFDNTYVELRARGYTDAQIFQPSWGSKTCPACNDHSGSEETPVANALNAAIAASCTGKIDVIGHSMGVTLLAREIVKLNLAAKVDTFVGIAGAYRGLLSCGVYPFNVVTSTCGAQGLSVGSPLLNGIYNKKLATKTYSIKSWIDEIVCSTGACIVYGVHSSSIAGETSSYTFAYYHYQLLWFTSVLQANLIQ</sequence>
<feature type="signal peptide" evidence="1">
    <location>
        <begin position="1"/>
        <end position="23"/>
    </location>
</feature>
<dbReference type="SUPFAM" id="SSF53474">
    <property type="entry name" value="alpha/beta-Hydrolases"/>
    <property type="match status" value="1"/>
</dbReference>
<feature type="chain" id="PRO_5040933766" evidence="1">
    <location>
        <begin position="24"/>
        <end position="232"/>
    </location>
</feature>
<dbReference type="AlphaFoldDB" id="A0A9X3YFI5"/>
<evidence type="ECO:0000256" key="1">
    <source>
        <dbReference type="SAM" id="SignalP"/>
    </source>
</evidence>
<dbReference type="InterPro" id="IPR029058">
    <property type="entry name" value="AB_hydrolase_fold"/>
</dbReference>
<gene>
    <name evidence="2" type="ORF">OD750_000420</name>
</gene>
<dbReference type="GO" id="GO:0016298">
    <property type="term" value="F:lipase activity"/>
    <property type="evidence" value="ECO:0007669"/>
    <property type="project" value="TreeGrafter"/>
</dbReference>
<dbReference type="PANTHER" id="PTHR32015">
    <property type="entry name" value="FASTING INDUCED LIPASE"/>
    <property type="match status" value="1"/>
</dbReference>
<protein>
    <submittedName>
        <fullName evidence="2">Lipase family protein</fullName>
    </submittedName>
</protein>
<evidence type="ECO:0000313" key="3">
    <source>
        <dbReference type="Proteomes" id="UP001139971"/>
    </source>
</evidence>